<dbReference type="RefSeq" id="WP_138252124.1">
    <property type="nucleotide sequence ID" value="NZ_VAVZ01000006.1"/>
</dbReference>
<evidence type="ECO:0000256" key="3">
    <source>
        <dbReference type="ARBA" id="ARBA00021310"/>
    </source>
</evidence>
<dbReference type="PANTHER" id="PTHR33991">
    <property type="entry name" value="DNA REPAIR PROTEIN RECO"/>
    <property type="match status" value="1"/>
</dbReference>
<dbReference type="GO" id="GO:0006310">
    <property type="term" value="P:DNA recombination"/>
    <property type="evidence" value="ECO:0007669"/>
    <property type="project" value="UniProtKB-UniRule"/>
</dbReference>
<protein>
    <recommendedName>
        <fullName evidence="3 8">DNA repair protein RecO</fullName>
    </recommendedName>
    <alternativeName>
        <fullName evidence="7 8">Recombination protein O</fullName>
    </alternativeName>
</protein>
<dbReference type="InterPro" id="IPR042242">
    <property type="entry name" value="RecO_C"/>
</dbReference>
<evidence type="ECO:0000256" key="7">
    <source>
        <dbReference type="ARBA" id="ARBA00033409"/>
    </source>
</evidence>
<dbReference type="SUPFAM" id="SSF57863">
    <property type="entry name" value="ArfGap/RecO-like zinc finger"/>
    <property type="match status" value="1"/>
</dbReference>
<keyword evidence="4 8" id="KW-0227">DNA damage</keyword>
<evidence type="ECO:0000256" key="5">
    <source>
        <dbReference type="ARBA" id="ARBA00023172"/>
    </source>
</evidence>
<evidence type="ECO:0000256" key="2">
    <source>
        <dbReference type="ARBA" id="ARBA00007452"/>
    </source>
</evidence>
<dbReference type="Gene3D" id="2.40.50.140">
    <property type="entry name" value="Nucleic acid-binding proteins"/>
    <property type="match status" value="1"/>
</dbReference>
<dbReference type="SUPFAM" id="SSF50249">
    <property type="entry name" value="Nucleic acid-binding proteins"/>
    <property type="match status" value="1"/>
</dbReference>
<comment type="function">
    <text evidence="1 8">Involved in DNA repair and RecF pathway recombination.</text>
</comment>
<evidence type="ECO:0000256" key="4">
    <source>
        <dbReference type="ARBA" id="ARBA00022763"/>
    </source>
</evidence>
<name>A0A5R9BFX5_9MICC</name>
<reference evidence="10 11" key="1">
    <citation type="submission" date="2019-05" db="EMBL/GenBank/DDBJ databases">
        <title>Nesterenkonia sp. GY074 isolated from the Southern Atlantic Ocean.</title>
        <authorList>
            <person name="Zhang G."/>
        </authorList>
    </citation>
    <scope>NUCLEOTIDE SEQUENCE [LARGE SCALE GENOMIC DNA]</scope>
    <source>
        <strain evidence="10 11">GY074</strain>
    </source>
</reference>
<keyword evidence="5 8" id="KW-0233">DNA recombination</keyword>
<keyword evidence="11" id="KW-1185">Reference proteome</keyword>
<dbReference type="GO" id="GO:0006302">
    <property type="term" value="P:double-strand break repair"/>
    <property type="evidence" value="ECO:0007669"/>
    <property type="project" value="TreeGrafter"/>
</dbReference>
<dbReference type="InterPro" id="IPR003717">
    <property type="entry name" value="RecO"/>
</dbReference>
<gene>
    <name evidence="8 10" type="primary">recO</name>
    <name evidence="10" type="ORF">FEF26_03320</name>
</gene>
<keyword evidence="6 8" id="KW-0234">DNA repair</keyword>
<accession>A0A5R9BFX5</accession>
<dbReference type="Gene3D" id="1.20.1440.120">
    <property type="entry name" value="Recombination protein O, C-terminal domain"/>
    <property type="match status" value="1"/>
</dbReference>
<feature type="domain" description="DNA replication/recombination mediator RecO N-terminal" evidence="9">
    <location>
        <begin position="11"/>
        <end position="85"/>
    </location>
</feature>
<evidence type="ECO:0000313" key="10">
    <source>
        <dbReference type="EMBL" id="TLP99091.1"/>
    </source>
</evidence>
<dbReference type="AlphaFoldDB" id="A0A5R9BFX5"/>
<dbReference type="OrthoDB" id="9812244at2"/>
<organism evidence="10 11">
    <name type="scientific">Nesterenkonia salmonea</name>
    <dbReference type="NCBI Taxonomy" id="1804987"/>
    <lineage>
        <taxon>Bacteria</taxon>
        <taxon>Bacillati</taxon>
        <taxon>Actinomycetota</taxon>
        <taxon>Actinomycetes</taxon>
        <taxon>Micrococcales</taxon>
        <taxon>Micrococcaceae</taxon>
        <taxon>Nesterenkonia</taxon>
    </lineage>
</organism>
<dbReference type="Pfam" id="PF11967">
    <property type="entry name" value="RecO_N"/>
    <property type="match status" value="1"/>
</dbReference>
<dbReference type="InterPro" id="IPR037278">
    <property type="entry name" value="ARFGAP/RecO"/>
</dbReference>
<dbReference type="GO" id="GO:0043590">
    <property type="term" value="C:bacterial nucleoid"/>
    <property type="evidence" value="ECO:0007669"/>
    <property type="project" value="TreeGrafter"/>
</dbReference>
<dbReference type="Pfam" id="PF02565">
    <property type="entry name" value="RecO_C"/>
    <property type="match status" value="1"/>
</dbReference>
<comment type="caution">
    <text evidence="10">The sequence shown here is derived from an EMBL/GenBank/DDBJ whole genome shotgun (WGS) entry which is preliminary data.</text>
</comment>
<dbReference type="InterPro" id="IPR012340">
    <property type="entry name" value="NA-bd_OB-fold"/>
</dbReference>
<evidence type="ECO:0000256" key="8">
    <source>
        <dbReference type="HAMAP-Rule" id="MF_00201"/>
    </source>
</evidence>
<evidence type="ECO:0000313" key="11">
    <source>
        <dbReference type="Proteomes" id="UP000310458"/>
    </source>
</evidence>
<dbReference type="InterPro" id="IPR022572">
    <property type="entry name" value="DNA_rep/recomb_RecO_N"/>
</dbReference>
<evidence type="ECO:0000259" key="9">
    <source>
        <dbReference type="Pfam" id="PF11967"/>
    </source>
</evidence>
<dbReference type="PANTHER" id="PTHR33991:SF1">
    <property type="entry name" value="DNA REPAIR PROTEIN RECO"/>
    <property type="match status" value="1"/>
</dbReference>
<comment type="similarity">
    <text evidence="2 8">Belongs to the RecO family.</text>
</comment>
<sequence length="249" mass="26700">MAGSTFASRSYRDIGIVLRTHKLGEADRIITLLTPFNGLVRAVAKGIRRTSSKFGATLEPFMVADIQFVHGRNLDIITQAQGRSSYGTMIAADYDKYTVASAMSEVAERLTDTGSGAERSQFDLLHGAYSALARGVHSPDLVLGSYLLRSLSEAGWAVTWTACVSCGEPGSHTGFHAGTGGPVCPACRPPGTRTVPEGTAEFLHALQHGHWNATGEAAPDIRHEAVGVVTDYAQHHLERRLTSLRAFAH</sequence>
<evidence type="ECO:0000256" key="6">
    <source>
        <dbReference type="ARBA" id="ARBA00023204"/>
    </source>
</evidence>
<dbReference type="Proteomes" id="UP000310458">
    <property type="component" value="Unassembled WGS sequence"/>
</dbReference>
<dbReference type="EMBL" id="VAVZ01000006">
    <property type="protein sequence ID" value="TLP99091.1"/>
    <property type="molecule type" value="Genomic_DNA"/>
</dbReference>
<dbReference type="NCBIfam" id="TIGR00613">
    <property type="entry name" value="reco"/>
    <property type="match status" value="1"/>
</dbReference>
<dbReference type="HAMAP" id="MF_00201">
    <property type="entry name" value="RecO"/>
    <property type="match status" value="1"/>
</dbReference>
<evidence type="ECO:0000256" key="1">
    <source>
        <dbReference type="ARBA" id="ARBA00003065"/>
    </source>
</evidence>
<proteinExistence type="inferred from homology"/>